<dbReference type="KEGG" id="ster:AOA14_11875"/>
<sequence length="284" mass="29895">MGRFANYLAVTGLVILAPYPAQAETLSNDTIVLLHNAGISDEAIIAKIANEDAEFDTSTDALIQLSGKGITGSVIAAMIERNAAKAPPPSSLSLDSPDPMIPHPAGLYILQSDAAPRMHRIDYTVSNQAKTGGIFGYALTGGIASMSIKVAIANESARTITPSKRPIFYFFFDESNPATASNVSPWAGATVAAAASPNEFSLIGLMPKKGRREARVGSMNIGGSKMGVMDKDRLSFDYDLVRPGVYKVTPTVDLSPGEYGFIQAMPGAAVGGAMTARVFDFTVK</sequence>
<evidence type="ECO:0000313" key="3">
    <source>
        <dbReference type="Proteomes" id="UP000076234"/>
    </source>
</evidence>
<dbReference type="RefSeq" id="WP_238929647.1">
    <property type="nucleotide sequence ID" value="NZ_CP013342.1"/>
</dbReference>
<evidence type="ECO:0000313" key="2">
    <source>
        <dbReference type="EMBL" id="AMU95304.1"/>
    </source>
</evidence>
<feature type="signal peptide" evidence="1">
    <location>
        <begin position="1"/>
        <end position="23"/>
    </location>
</feature>
<reference evidence="2 3" key="2">
    <citation type="journal article" date="2016" name="Genome Announc.">
        <title>Complete Genome Sequence of Sphingopyxis terrae Strain 203-1 (NBRC 111660), a Polyethylene Glycol Degrader.</title>
        <authorList>
            <person name="Ohtsubo Y."/>
            <person name="Nonoyama S."/>
            <person name="Nagata Y."/>
            <person name="Numata M."/>
            <person name="Tsuchikane K."/>
            <person name="Hosoyama A."/>
            <person name="Yamazoe A."/>
            <person name="Tsuda M."/>
            <person name="Fujita N."/>
            <person name="Kawai F."/>
        </authorList>
    </citation>
    <scope>NUCLEOTIDE SEQUENCE [LARGE SCALE GENOMIC DNA]</scope>
    <source>
        <strain evidence="2 3">203-1</strain>
    </source>
</reference>
<gene>
    <name evidence="2" type="ORF">AOA14_11875</name>
</gene>
<dbReference type="EMBL" id="CP013342">
    <property type="protein sequence ID" value="AMU95304.1"/>
    <property type="molecule type" value="Genomic_DNA"/>
</dbReference>
<proteinExistence type="predicted"/>
<reference evidence="3" key="1">
    <citation type="submission" date="2015-11" db="EMBL/GenBank/DDBJ databases">
        <title>Complete genome sequence of a polyethylene glycol-degrading strain Sphingopyxis terrae strain 203-1 (NBRC 15098).</title>
        <authorList>
            <person name="Yoshiyuki O."/>
            <person name="Shouta N."/>
            <person name="Nagata Y."/>
            <person name="Numata M."/>
            <person name="Tsuchikane K."/>
            <person name="Hosoyama A."/>
            <person name="Yamazoe A."/>
            <person name="Tsuda M."/>
            <person name="Fujita N."/>
            <person name="Kawai F."/>
        </authorList>
    </citation>
    <scope>NUCLEOTIDE SEQUENCE [LARGE SCALE GENOMIC DNA]</scope>
    <source>
        <strain evidence="3">203-1</strain>
    </source>
</reference>
<protein>
    <submittedName>
        <fullName evidence="2">Uncharacterized protein</fullName>
    </submittedName>
</protein>
<name>A0A142VZU3_9SPHN</name>
<evidence type="ECO:0000256" key="1">
    <source>
        <dbReference type="SAM" id="SignalP"/>
    </source>
</evidence>
<organism evidence="2 3">
    <name type="scientific">Sphingopyxis terrae subsp. terrae NBRC 15098</name>
    <dbReference type="NCBI Taxonomy" id="1219058"/>
    <lineage>
        <taxon>Bacteria</taxon>
        <taxon>Pseudomonadati</taxon>
        <taxon>Pseudomonadota</taxon>
        <taxon>Alphaproteobacteria</taxon>
        <taxon>Sphingomonadales</taxon>
        <taxon>Sphingomonadaceae</taxon>
        <taxon>Sphingopyxis</taxon>
    </lineage>
</organism>
<keyword evidence="1" id="KW-0732">Signal</keyword>
<dbReference type="Proteomes" id="UP000076234">
    <property type="component" value="Chromosome"/>
</dbReference>
<accession>A0A142VZU3</accession>
<dbReference type="AlphaFoldDB" id="A0A142VZU3"/>
<feature type="chain" id="PRO_5007502572" evidence="1">
    <location>
        <begin position="24"/>
        <end position="284"/>
    </location>
</feature>